<keyword evidence="3" id="KW-1185">Reference proteome</keyword>
<name>A0AAD7RDF2_9TELE</name>
<evidence type="ECO:0000313" key="3">
    <source>
        <dbReference type="Proteomes" id="UP001221898"/>
    </source>
</evidence>
<feature type="compositionally biased region" description="Polar residues" evidence="1">
    <location>
        <begin position="316"/>
        <end position="326"/>
    </location>
</feature>
<dbReference type="Proteomes" id="UP001221898">
    <property type="component" value="Unassembled WGS sequence"/>
</dbReference>
<organism evidence="2 3">
    <name type="scientific">Aldrovandia affinis</name>
    <dbReference type="NCBI Taxonomy" id="143900"/>
    <lineage>
        <taxon>Eukaryota</taxon>
        <taxon>Metazoa</taxon>
        <taxon>Chordata</taxon>
        <taxon>Craniata</taxon>
        <taxon>Vertebrata</taxon>
        <taxon>Euteleostomi</taxon>
        <taxon>Actinopterygii</taxon>
        <taxon>Neopterygii</taxon>
        <taxon>Teleostei</taxon>
        <taxon>Notacanthiformes</taxon>
        <taxon>Halosauridae</taxon>
        <taxon>Aldrovandia</taxon>
    </lineage>
</organism>
<feature type="region of interest" description="Disordered" evidence="1">
    <location>
        <begin position="168"/>
        <end position="293"/>
    </location>
</feature>
<proteinExistence type="predicted"/>
<comment type="caution">
    <text evidence="2">The sequence shown here is derived from an EMBL/GenBank/DDBJ whole genome shotgun (WGS) entry which is preliminary data.</text>
</comment>
<dbReference type="AlphaFoldDB" id="A0AAD7RDF2"/>
<feature type="region of interest" description="Disordered" evidence="1">
    <location>
        <begin position="316"/>
        <end position="365"/>
    </location>
</feature>
<sequence>MCLTGHRRGVLENMRAEEVLNAQQGRNGERLIKVVKHKTASVFGHAHLALSKEEYQWFAMFLEHRQQAPGGNSELVFFNTNGGIFKRLLEVFQEQWAAFRLPGCPTFSLIRSSISTFAGRSLGEKDQLKVRRLMAHSQGIAEAFYEAEDDIREAWEARQLTCQAIAAQVSRPRERTEAKESDEDVSSEQSEDETPSSPAPGLADIALMSEEETDEDMPALEESEEERPALPRQDSLQQIHEDIINPSRSPESSTPKKNKGKSADCKTSPIINRLRSKFTKTPPRKSLNQLQRIRLVKKAQKSSKIAERKSQLTIIQLSEDSQSSPEHQIKEEEEEMKEETDQKGEGAKEGEKDPDPLETNAPYPGHRRWLVYPPELDKMLEKAFKEDIAIKFITLSRIRHVLGKDKELLNYCKELCLTMDNVRTRLRCLIFKGSMVSLQ</sequence>
<dbReference type="EMBL" id="JAINUG010000328">
    <property type="protein sequence ID" value="KAJ8378192.1"/>
    <property type="molecule type" value="Genomic_DNA"/>
</dbReference>
<feature type="compositionally biased region" description="Acidic residues" evidence="1">
    <location>
        <begin position="209"/>
        <end position="225"/>
    </location>
</feature>
<protein>
    <submittedName>
        <fullName evidence="2">Uncharacterized protein</fullName>
    </submittedName>
</protein>
<reference evidence="2" key="1">
    <citation type="journal article" date="2023" name="Science">
        <title>Genome structures resolve the early diversification of teleost fishes.</title>
        <authorList>
            <person name="Parey E."/>
            <person name="Louis A."/>
            <person name="Montfort J."/>
            <person name="Bouchez O."/>
            <person name="Roques C."/>
            <person name="Iampietro C."/>
            <person name="Lluch J."/>
            <person name="Castinel A."/>
            <person name="Donnadieu C."/>
            <person name="Desvignes T."/>
            <person name="Floi Bucao C."/>
            <person name="Jouanno E."/>
            <person name="Wen M."/>
            <person name="Mejri S."/>
            <person name="Dirks R."/>
            <person name="Jansen H."/>
            <person name="Henkel C."/>
            <person name="Chen W.J."/>
            <person name="Zahm M."/>
            <person name="Cabau C."/>
            <person name="Klopp C."/>
            <person name="Thompson A.W."/>
            <person name="Robinson-Rechavi M."/>
            <person name="Braasch I."/>
            <person name="Lecointre G."/>
            <person name="Bobe J."/>
            <person name="Postlethwait J.H."/>
            <person name="Berthelot C."/>
            <person name="Roest Crollius H."/>
            <person name="Guiguen Y."/>
        </authorList>
    </citation>
    <scope>NUCLEOTIDE SEQUENCE</scope>
    <source>
        <strain evidence="2">NC1722</strain>
    </source>
</reference>
<evidence type="ECO:0000313" key="2">
    <source>
        <dbReference type="EMBL" id="KAJ8378192.1"/>
    </source>
</evidence>
<feature type="compositionally biased region" description="Basic and acidic residues" evidence="1">
    <location>
        <begin position="339"/>
        <end position="355"/>
    </location>
</feature>
<feature type="compositionally biased region" description="Polar residues" evidence="1">
    <location>
        <begin position="246"/>
        <end position="255"/>
    </location>
</feature>
<accession>A0AAD7RDF2</accession>
<feature type="compositionally biased region" description="Acidic residues" evidence="1">
    <location>
        <begin position="180"/>
        <end position="194"/>
    </location>
</feature>
<gene>
    <name evidence="2" type="ORF">AAFF_G00245400</name>
</gene>
<evidence type="ECO:0000256" key="1">
    <source>
        <dbReference type="SAM" id="MobiDB-lite"/>
    </source>
</evidence>